<keyword evidence="1" id="KW-1133">Transmembrane helix</keyword>
<dbReference type="AlphaFoldDB" id="A0A0B8T870"/>
<evidence type="ECO:0000256" key="1">
    <source>
        <dbReference type="SAM" id="Phobius"/>
    </source>
</evidence>
<keyword evidence="4" id="KW-1185">Reference proteome</keyword>
<feature type="transmembrane region" description="Helical" evidence="1">
    <location>
        <begin position="7"/>
        <end position="31"/>
    </location>
</feature>
<dbReference type="InterPro" id="IPR011330">
    <property type="entry name" value="Glyco_hydro/deAcase_b/a-brl"/>
</dbReference>
<reference evidence="4" key="1">
    <citation type="submission" date="2014-04" db="EMBL/GenBank/DDBJ databases">
        <title>Whole-Genome optical mapping and complete genome sequence of Sphingobacterium deserti sp. nov., a new spaces isolated from desert in the west of China.</title>
        <authorList>
            <person name="Teng C."/>
            <person name="Zhou Z."/>
            <person name="Li X."/>
            <person name="Chen M."/>
            <person name="Lin M."/>
            <person name="Wang L."/>
            <person name="Su S."/>
            <person name="Zhang C."/>
            <person name="Zhang W."/>
        </authorList>
    </citation>
    <scope>NUCLEOTIDE SEQUENCE [LARGE SCALE GENOMIC DNA]</scope>
    <source>
        <strain evidence="4">ACCC05744</strain>
    </source>
</reference>
<dbReference type="Pfam" id="PF01522">
    <property type="entry name" value="Polysacc_deac_1"/>
    <property type="match status" value="1"/>
</dbReference>
<keyword evidence="1" id="KW-0812">Transmembrane</keyword>
<dbReference type="GO" id="GO:0016810">
    <property type="term" value="F:hydrolase activity, acting on carbon-nitrogen (but not peptide) bonds"/>
    <property type="evidence" value="ECO:0007669"/>
    <property type="project" value="InterPro"/>
</dbReference>
<sequence>MLRHRVLFPFFVISNGVAFIYGIASGIWWVFITTISLALAVTAWGAFDIRLGYFIATKFRKKNPPKKVVALTFDDGPSLYTSEILHLLALYKAKATFFCIGQQIKQHPDIFKQILNEGHSIGNHTYSHPQRFGFLNAEQIIDDIKKCDAIMAKLVGHTPALFRPPFGVTNPSVAKAVELLNKQVIGWSNRSLDTVIADGEKIYERVKSKVRSGDIILLHDTSQRTVYALSKLMMYLKAEGYACVSVDDLLNLQLYED</sequence>
<name>A0A0B8T870_9SPHI</name>
<dbReference type="OrthoDB" id="9812065at2"/>
<dbReference type="CDD" id="cd10917">
    <property type="entry name" value="CE4_NodB_like_6s_7s"/>
    <property type="match status" value="1"/>
</dbReference>
<dbReference type="PROSITE" id="PS51677">
    <property type="entry name" value="NODB"/>
    <property type="match status" value="1"/>
</dbReference>
<keyword evidence="1" id="KW-0472">Membrane</keyword>
<feature type="domain" description="NodB homology" evidence="2">
    <location>
        <begin position="67"/>
        <end position="244"/>
    </location>
</feature>
<dbReference type="EMBL" id="JJMU01000022">
    <property type="protein sequence ID" value="KGE14839.1"/>
    <property type="molecule type" value="Genomic_DNA"/>
</dbReference>
<dbReference type="STRING" id="1229276.DI53_1339"/>
<dbReference type="PANTHER" id="PTHR10587">
    <property type="entry name" value="GLYCOSYL TRANSFERASE-RELATED"/>
    <property type="match status" value="1"/>
</dbReference>
<evidence type="ECO:0000313" key="4">
    <source>
        <dbReference type="Proteomes" id="UP000031802"/>
    </source>
</evidence>
<dbReference type="eggNOG" id="COG0726">
    <property type="taxonomic scope" value="Bacteria"/>
</dbReference>
<dbReference type="InterPro" id="IPR002509">
    <property type="entry name" value="NODB_dom"/>
</dbReference>
<dbReference type="RefSeq" id="WP_037496936.1">
    <property type="nucleotide sequence ID" value="NZ_JJMU01000022.1"/>
</dbReference>
<proteinExistence type="predicted"/>
<evidence type="ECO:0000259" key="2">
    <source>
        <dbReference type="PROSITE" id="PS51677"/>
    </source>
</evidence>
<protein>
    <submittedName>
        <fullName evidence="3">Polysaccharide deacetylase</fullName>
    </submittedName>
</protein>
<evidence type="ECO:0000313" key="3">
    <source>
        <dbReference type="EMBL" id="KGE14839.1"/>
    </source>
</evidence>
<dbReference type="Gene3D" id="3.20.20.370">
    <property type="entry name" value="Glycoside hydrolase/deacetylase"/>
    <property type="match status" value="1"/>
</dbReference>
<gene>
    <name evidence="3" type="ORF">DI53_1339</name>
</gene>
<dbReference type="GO" id="GO:0005975">
    <property type="term" value="P:carbohydrate metabolic process"/>
    <property type="evidence" value="ECO:0007669"/>
    <property type="project" value="InterPro"/>
</dbReference>
<comment type="caution">
    <text evidence="3">The sequence shown here is derived from an EMBL/GenBank/DDBJ whole genome shotgun (WGS) entry which is preliminary data.</text>
</comment>
<dbReference type="Proteomes" id="UP000031802">
    <property type="component" value="Unassembled WGS sequence"/>
</dbReference>
<dbReference type="PATRIC" id="fig|1229276.3.peg.1384"/>
<reference evidence="3 4" key="2">
    <citation type="journal article" date="2015" name="PLoS ONE">
        <title>Whole-Genome Optical Mapping and Finished Genome Sequence of Sphingobacterium deserti sp. nov., a New Species Isolated from the Western Desert of China.</title>
        <authorList>
            <person name="Teng C."/>
            <person name="Zhou Z."/>
            <person name="Molnar I."/>
            <person name="Li X."/>
            <person name="Tang R."/>
            <person name="Chen M."/>
            <person name="Wang L."/>
            <person name="Su S."/>
            <person name="Zhang W."/>
            <person name="Lin M."/>
        </authorList>
    </citation>
    <scope>NUCLEOTIDE SEQUENCE [LARGE SCALE GENOMIC DNA]</scope>
    <source>
        <strain evidence="4">ACCC05744</strain>
    </source>
</reference>
<feature type="transmembrane region" description="Helical" evidence="1">
    <location>
        <begin position="37"/>
        <end position="56"/>
    </location>
</feature>
<dbReference type="InterPro" id="IPR050248">
    <property type="entry name" value="Polysacc_deacetylase_ArnD"/>
</dbReference>
<organism evidence="3 4">
    <name type="scientific">Sphingobacterium deserti</name>
    <dbReference type="NCBI Taxonomy" id="1229276"/>
    <lineage>
        <taxon>Bacteria</taxon>
        <taxon>Pseudomonadati</taxon>
        <taxon>Bacteroidota</taxon>
        <taxon>Sphingobacteriia</taxon>
        <taxon>Sphingobacteriales</taxon>
        <taxon>Sphingobacteriaceae</taxon>
        <taxon>Sphingobacterium</taxon>
    </lineage>
</organism>
<accession>A0A0B8T870</accession>
<dbReference type="SUPFAM" id="SSF88713">
    <property type="entry name" value="Glycoside hydrolase/deacetylase"/>
    <property type="match status" value="1"/>
</dbReference>